<dbReference type="EMBL" id="MN086777">
    <property type="protein sequence ID" value="QGM49838.1"/>
    <property type="molecule type" value="Genomic_DNA"/>
</dbReference>
<reference evidence="1" key="1">
    <citation type="submission" date="2019-06" db="EMBL/GenBank/DDBJ databases">
        <authorList>
            <person name="Song H."/>
            <person name="Liu D."/>
            <person name="Wang Y."/>
            <person name="Wu C."/>
        </authorList>
    </citation>
    <scope>NUCLEOTIDE SEQUENCE</scope>
    <source>
        <plasmid evidence="1">p16EC-p0111</plasmid>
    </source>
</reference>
<evidence type="ECO:0000313" key="1">
    <source>
        <dbReference type="EMBL" id="QGM49838.1"/>
    </source>
</evidence>
<protein>
    <submittedName>
        <fullName evidence="1">Uncharacterized protein</fullName>
    </submittedName>
</protein>
<dbReference type="AlphaFoldDB" id="A0A649Z464"/>
<accession>A0A649Z464</accession>
<geneLocation type="plasmid" evidence="1">
    <name>p16EC-p0111</name>
</geneLocation>
<name>A0A649Z464_ECOLX</name>
<organism evidence="1">
    <name type="scientific">Escherichia coli</name>
    <dbReference type="NCBI Taxonomy" id="562"/>
    <lineage>
        <taxon>Bacteria</taxon>
        <taxon>Pseudomonadati</taxon>
        <taxon>Pseudomonadota</taxon>
        <taxon>Gammaproteobacteria</taxon>
        <taxon>Enterobacterales</taxon>
        <taxon>Enterobacteriaceae</taxon>
        <taxon>Escherichia</taxon>
    </lineage>
</organism>
<sequence length="37" mass="4400">MRNGAKNHHRYKKSINESHLIAGALWMQSSWYVTRVE</sequence>
<proteinExistence type="predicted"/>
<keyword evidence="1" id="KW-0614">Plasmid</keyword>